<evidence type="ECO:0000313" key="2">
    <source>
        <dbReference type="Proteomes" id="UP000019109"/>
    </source>
</evidence>
<dbReference type="AlphaFoldDB" id="W4V4J1"/>
<reference evidence="1" key="1">
    <citation type="journal article" date="2014" name="Genome Announc.">
        <title>Draft Genome Sequence of Clostridium straminisolvens Strain JCM 21531T, Isolated from a Cellulose-Degrading Bacterial Community.</title>
        <authorList>
            <person name="Yuki M."/>
            <person name="Oshima K."/>
            <person name="Suda W."/>
            <person name="Sakamoto M."/>
            <person name="Kitamura K."/>
            <person name="Iida T."/>
            <person name="Hattori M."/>
            <person name="Ohkuma M."/>
        </authorList>
    </citation>
    <scope>NUCLEOTIDE SEQUENCE [LARGE SCALE GENOMIC DNA]</scope>
    <source>
        <strain evidence="1">JCM 21531</strain>
    </source>
</reference>
<dbReference type="EMBL" id="BAVR01000009">
    <property type="protein sequence ID" value="GAE87669.1"/>
    <property type="molecule type" value="Genomic_DNA"/>
</dbReference>
<dbReference type="Proteomes" id="UP000019109">
    <property type="component" value="Unassembled WGS sequence"/>
</dbReference>
<sequence length="126" mass="14640">MFCNEKSKSHGIDEYYSFRKTGYGTSTIFEHNGGFRLLSEEELKYILRKTKTEAYKNNVKSNTISEVGRSSINEFGIYDYDSNVAEVTDFDSVFKIKDTSQMLCGFRYAKDVENSVQELILDFFRN</sequence>
<organism evidence="1 2">
    <name type="scientific">Acetivibrio straminisolvens JCM 21531</name>
    <dbReference type="NCBI Taxonomy" id="1294263"/>
    <lineage>
        <taxon>Bacteria</taxon>
        <taxon>Bacillati</taxon>
        <taxon>Bacillota</taxon>
        <taxon>Clostridia</taxon>
        <taxon>Eubacteriales</taxon>
        <taxon>Oscillospiraceae</taxon>
        <taxon>Acetivibrio</taxon>
    </lineage>
</organism>
<proteinExistence type="predicted"/>
<protein>
    <submittedName>
        <fullName evidence="1">Uncharacterized protein</fullName>
    </submittedName>
</protein>
<keyword evidence="2" id="KW-1185">Reference proteome</keyword>
<name>W4V4J1_9FIRM</name>
<comment type="caution">
    <text evidence="1">The sequence shown here is derived from an EMBL/GenBank/DDBJ whole genome shotgun (WGS) entry which is preliminary data.</text>
</comment>
<gene>
    <name evidence="1" type="ORF">JCM21531_1058</name>
</gene>
<accession>W4V4J1</accession>
<evidence type="ECO:0000313" key="1">
    <source>
        <dbReference type="EMBL" id="GAE87669.1"/>
    </source>
</evidence>